<dbReference type="Pfam" id="PF14257">
    <property type="entry name" value="DUF4349"/>
    <property type="match status" value="1"/>
</dbReference>
<dbReference type="InterPro" id="IPR025645">
    <property type="entry name" value="DUF4349"/>
</dbReference>
<dbReference type="AlphaFoldDB" id="A0A517ZXK5"/>
<organism evidence="4 5">
    <name type="scientific">Symmachiella dynata</name>
    <dbReference type="NCBI Taxonomy" id="2527995"/>
    <lineage>
        <taxon>Bacteria</taxon>
        <taxon>Pseudomonadati</taxon>
        <taxon>Planctomycetota</taxon>
        <taxon>Planctomycetia</taxon>
        <taxon>Planctomycetales</taxon>
        <taxon>Planctomycetaceae</taxon>
        <taxon>Symmachiella</taxon>
    </lineage>
</organism>
<proteinExistence type="predicted"/>
<keyword evidence="2" id="KW-0472">Membrane</keyword>
<dbReference type="PROSITE" id="PS51257">
    <property type="entry name" value="PROKAR_LIPOPROTEIN"/>
    <property type="match status" value="1"/>
</dbReference>
<feature type="coiled-coil region" evidence="1">
    <location>
        <begin position="132"/>
        <end position="197"/>
    </location>
</feature>
<dbReference type="Proteomes" id="UP000319383">
    <property type="component" value="Chromosome"/>
</dbReference>
<keyword evidence="2" id="KW-0812">Transmembrane</keyword>
<evidence type="ECO:0000256" key="2">
    <source>
        <dbReference type="SAM" id="Phobius"/>
    </source>
</evidence>
<feature type="transmembrane region" description="Helical" evidence="2">
    <location>
        <begin position="243"/>
        <end position="268"/>
    </location>
</feature>
<accession>A0A517ZXK5</accession>
<evidence type="ECO:0000256" key="1">
    <source>
        <dbReference type="SAM" id="Coils"/>
    </source>
</evidence>
<dbReference type="EMBL" id="CP036276">
    <property type="protein sequence ID" value="QDU47211.1"/>
    <property type="molecule type" value="Genomic_DNA"/>
</dbReference>
<gene>
    <name evidence="4" type="ORF">Mal52_57390</name>
</gene>
<evidence type="ECO:0000313" key="4">
    <source>
        <dbReference type="EMBL" id="QDU47211.1"/>
    </source>
</evidence>
<dbReference type="RefSeq" id="WP_197534495.1">
    <property type="nucleotide sequence ID" value="NZ_CP036276.1"/>
</dbReference>
<reference evidence="4 5" key="1">
    <citation type="submission" date="2019-02" db="EMBL/GenBank/DDBJ databases">
        <title>Deep-cultivation of Planctomycetes and their phenomic and genomic characterization uncovers novel biology.</title>
        <authorList>
            <person name="Wiegand S."/>
            <person name="Jogler M."/>
            <person name="Boedeker C."/>
            <person name="Pinto D."/>
            <person name="Vollmers J."/>
            <person name="Rivas-Marin E."/>
            <person name="Kohn T."/>
            <person name="Peeters S.H."/>
            <person name="Heuer A."/>
            <person name="Rast P."/>
            <person name="Oberbeckmann S."/>
            <person name="Bunk B."/>
            <person name="Jeske O."/>
            <person name="Meyerdierks A."/>
            <person name="Storesund J.E."/>
            <person name="Kallscheuer N."/>
            <person name="Luecker S."/>
            <person name="Lage O.M."/>
            <person name="Pohl T."/>
            <person name="Merkel B.J."/>
            <person name="Hornburger P."/>
            <person name="Mueller R.-W."/>
            <person name="Bruemmer F."/>
            <person name="Labrenz M."/>
            <person name="Spormann A.M."/>
            <person name="Op den Camp H."/>
            <person name="Overmann J."/>
            <person name="Amann R."/>
            <person name="Jetten M.S.M."/>
            <person name="Mascher T."/>
            <person name="Medema M.H."/>
            <person name="Devos D.P."/>
            <person name="Kaster A.-K."/>
            <person name="Ovreas L."/>
            <person name="Rohde M."/>
            <person name="Galperin M.Y."/>
            <person name="Jogler C."/>
        </authorList>
    </citation>
    <scope>NUCLEOTIDE SEQUENCE [LARGE SCALE GENOMIC DNA]</scope>
    <source>
        <strain evidence="4 5">Mal52</strain>
    </source>
</reference>
<evidence type="ECO:0000259" key="3">
    <source>
        <dbReference type="Pfam" id="PF14257"/>
    </source>
</evidence>
<dbReference type="KEGG" id="sdyn:Mal52_57390"/>
<keyword evidence="2" id="KW-1133">Transmembrane helix</keyword>
<sequence>MVRPCAMWCLLLLTGCGAAEGIDKKPAVAVAPARGDKVAADEGDLAQRGQLERKIIYRADMDIVVEDFSGVPAQVQAIIRRLDAFVADAQVSGTANVPRHAYWTIRIPAEKFEEFLVASRLLGEVRSESQTAQDVSEKFYDLQARLANQQQEEQRLKELLDQHSGKLEEILAVEREISRVRGEVEQLQGQLRVLSDLTAYSTVTLRFEEISNYAPVQSASFTTRIERTWSSSIESFSELAQSIVLAVVFVAPWICVLAIPLVAITVFLKWIRRKPVSM</sequence>
<keyword evidence="5" id="KW-1185">Reference proteome</keyword>
<evidence type="ECO:0000313" key="5">
    <source>
        <dbReference type="Proteomes" id="UP000319383"/>
    </source>
</evidence>
<protein>
    <recommendedName>
        <fullName evidence="3">DUF4349 domain-containing protein</fullName>
    </recommendedName>
</protein>
<feature type="domain" description="DUF4349" evidence="3">
    <location>
        <begin position="53"/>
        <end position="263"/>
    </location>
</feature>
<keyword evidence="1" id="KW-0175">Coiled coil</keyword>
<name>A0A517ZXK5_9PLAN</name>